<sequence>MPGHVSKTDGPDPDPTEYLFVSPEMRNMDLEKPFDAKKDCWVPNEREGYILGKIEEVDDDIINVLADGESKEWKKDQVHQVNPPKYEKTEDMSNLTFLNDPSVLWNLKDRYYNKLIYTYSGLFCIAVNPYKRFPIYTDRAAKIYIGKRRSEVPPHIFAISDNAYSAMMLNHQNQSMLITGESGAGKTENTKKVIAYFGSVAASTKKKDDKKKNLEDQIVQTNPILEAWGNAKTVRNDNSSRFGKFIRIHFQANGKLSGADIENYLLEKARVISQMSQERSYHIFYNMMSGAIDDLREMCKLSNNIYDYHYVSQGKTTVASIDDVEDMNFAHEAFPILNFSNSERDNVYKITATVMHFGNMKFKQRGREEQAETDGTEAGEVVSELFGIDAEMFFTNLCKPKIKVGAEFVTKGQTEERVYYSVGALSKSIYDRVFKYLFKKCNDTLETGLKRIHFIGVLDIAGFEIFE</sequence>
<dbReference type="InterPro" id="IPR036961">
    <property type="entry name" value="Kinesin_motor_dom_sf"/>
</dbReference>
<dbReference type="PRINTS" id="PR00193">
    <property type="entry name" value="MYOSINHEAVY"/>
</dbReference>
<evidence type="ECO:0000256" key="4">
    <source>
        <dbReference type="ARBA" id="ARBA00023054"/>
    </source>
</evidence>
<dbReference type="Proteomes" id="UP001497623">
    <property type="component" value="Unassembled WGS sequence"/>
</dbReference>
<evidence type="ECO:0000313" key="11">
    <source>
        <dbReference type="EMBL" id="CAL4063249.1"/>
    </source>
</evidence>
<keyword evidence="7 8" id="KW-0009">Actin-binding</keyword>
<dbReference type="SMART" id="SM00242">
    <property type="entry name" value="MYSc"/>
    <property type="match status" value="1"/>
</dbReference>
<evidence type="ECO:0000256" key="6">
    <source>
        <dbReference type="ARBA" id="ARBA00023175"/>
    </source>
</evidence>
<dbReference type="GO" id="GO:0051015">
    <property type="term" value="F:actin filament binding"/>
    <property type="evidence" value="ECO:0007669"/>
    <property type="project" value="InterPro"/>
</dbReference>
<dbReference type="Gene3D" id="2.30.30.360">
    <property type="entry name" value="Myosin S1 fragment, N-terminal"/>
    <property type="match status" value="1"/>
</dbReference>
<evidence type="ECO:0008006" key="13">
    <source>
        <dbReference type="Google" id="ProtNLM"/>
    </source>
</evidence>
<feature type="non-terminal residue" evidence="11">
    <location>
        <position position="467"/>
    </location>
</feature>
<dbReference type="GO" id="GO:0000146">
    <property type="term" value="F:microfilament motor activity"/>
    <property type="evidence" value="ECO:0007669"/>
    <property type="project" value="TreeGrafter"/>
</dbReference>
<protein>
    <recommendedName>
        <fullName evidence="13">Myosin heavy chain</fullName>
    </recommendedName>
</protein>
<dbReference type="AlphaFoldDB" id="A0AAV2PQP2"/>
<name>A0AAV2PQP2_MEGNR</name>
<keyword evidence="4" id="KW-0175">Coiled coil</keyword>
<organism evidence="11 12">
    <name type="scientific">Meganyctiphanes norvegica</name>
    <name type="common">Northern krill</name>
    <name type="synonym">Thysanopoda norvegica</name>
    <dbReference type="NCBI Taxonomy" id="48144"/>
    <lineage>
        <taxon>Eukaryota</taxon>
        <taxon>Metazoa</taxon>
        <taxon>Ecdysozoa</taxon>
        <taxon>Arthropoda</taxon>
        <taxon>Crustacea</taxon>
        <taxon>Multicrustacea</taxon>
        <taxon>Malacostraca</taxon>
        <taxon>Eumalacostraca</taxon>
        <taxon>Eucarida</taxon>
        <taxon>Euphausiacea</taxon>
        <taxon>Euphausiidae</taxon>
        <taxon>Meganyctiphanes</taxon>
    </lineage>
</organism>
<dbReference type="GO" id="GO:0016459">
    <property type="term" value="C:myosin complex"/>
    <property type="evidence" value="ECO:0007669"/>
    <property type="project" value="UniProtKB-KW"/>
</dbReference>
<evidence type="ECO:0000256" key="5">
    <source>
        <dbReference type="ARBA" id="ARBA00023123"/>
    </source>
</evidence>
<dbReference type="Pfam" id="PF02736">
    <property type="entry name" value="Myosin_N"/>
    <property type="match status" value="1"/>
</dbReference>
<dbReference type="EMBL" id="CAXKWB010001071">
    <property type="protein sequence ID" value="CAL4063249.1"/>
    <property type="molecule type" value="Genomic_DNA"/>
</dbReference>
<keyword evidence="12" id="KW-1185">Reference proteome</keyword>
<dbReference type="Pfam" id="PF00063">
    <property type="entry name" value="Myosin_head"/>
    <property type="match status" value="1"/>
</dbReference>
<dbReference type="InterPro" id="IPR001609">
    <property type="entry name" value="Myosin_head_motor_dom-like"/>
</dbReference>
<feature type="domain" description="Myosin motor" evidence="9">
    <location>
        <begin position="87"/>
        <end position="467"/>
    </location>
</feature>
<feature type="domain" description="Myosin N-terminal SH3-like" evidence="10">
    <location>
        <begin position="35"/>
        <end position="83"/>
    </location>
</feature>
<dbReference type="PROSITE" id="PS51456">
    <property type="entry name" value="MYOSIN_MOTOR"/>
    <property type="match status" value="1"/>
</dbReference>
<keyword evidence="6 8" id="KW-0505">Motor protein</keyword>
<evidence type="ECO:0000256" key="2">
    <source>
        <dbReference type="ARBA" id="ARBA00022741"/>
    </source>
</evidence>
<dbReference type="GO" id="GO:0016020">
    <property type="term" value="C:membrane"/>
    <property type="evidence" value="ECO:0007669"/>
    <property type="project" value="TreeGrafter"/>
</dbReference>
<comment type="similarity">
    <text evidence="1 8">Belongs to the TRAFAC class myosin-kinesin ATPase superfamily. Myosin family.</text>
</comment>
<accession>A0AAV2PQP2</accession>
<keyword evidence="5 8" id="KW-0518">Myosin</keyword>
<reference evidence="11 12" key="1">
    <citation type="submission" date="2024-05" db="EMBL/GenBank/DDBJ databases">
        <authorList>
            <person name="Wallberg A."/>
        </authorList>
    </citation>
    <scope>NUCLEOTIDE SEQUENCE [LARGE SCALE GENOMIC DNA]</scope>
</reference>
<dbReference type="PANTHER" id="PTHR13140">
    <property type="entry name" value="MYOSIN"/>
    <property type="match status" value="1"/>
</dbReference>
<evidence type="ECO:0000259" key="9">
    <source>
        <dbReference type="PROSITE" id="PS51456"/>
    </source>
</evidence>
<dbReference type="GO" id="GO:0005737">
    <property type="term" value="C:cytoplasm"/>
    <property type="evidence" value="ECO:0007669"/>
    <property type="project" value="TreeGrafter"/>
</dbReference>
<feature type="binding site" evidence="8">
    <location>
        <begin position="180"/>
        <end position="187"/>
    </location>
    <ligand>
        <name>ATP</name>
        <dbReference type="ChEBI" id="CHEBI:30616"/>
    </ligand>
</feature>
<keyword evidence="2 8" id="KW-0547">Nucleotide-binding</keyword>
<evidence type="ECO:0000256" key="8">
    <source>
        <dbReference type="PROSITE-ProRule" id="PRU00782"/>
    </source>
</evidence>
<evidence type="ECO:0000256" key="1">
    <source>
        <dbReference type="ARBA" id="ARBA00008314"/>
    </source>
</evidence>
<dbReference type="Gene3D" id="1.20.120.720">
    <property type="entry name" value="Myosin VI head, motor domain, U50 subdomain"/>
    <property type="match status" value="1"/>
</dbReference>
<dbReference type="SUPFAM" id="SSF52540">
    <property type="entry name" value="P-loop containing nucleoside triphosphate hydrolases"/>
    <property type="match status" value="1"/>
</dbReference>
<evidence type="ECO:0000256" key="3">
    <source>
        <dbReference type="ARBA" id="ARBA00022840"/>
    </source>
</evidence>
<dbReference type="PANTHER" id="PTHR13140:SF857">
    <property type="entry name" value="MYOSIN-11"/>
    <property type="match status" value="1"/>
</dbReference>
<dbReference type="InterPro" id="IPR027417">
    <property type="entry name" value="P-loop_NTPase"/>
</dbReference>
<dbReference type="FunFam" id="1.20.120.720:FF:000001">
    <property type="entry name" value="Myosin heavy chain, muscle"/>
    <property type="match status" value="1"/>
</dbReference>
<dbReference type="GO" id="GO:0005524">
    <property type="term" value="F:ATP binding"/>
    <property type="evidence" value="ECO:0007669"/>
    <property type="project" value="UniProtKB-UniRule"/>
</dbReference>
<evidence type="ECO:0000313" key="12">
    <source>
        <dbReference type="Proteomes" id="UP001497623"/>
    </source>
</evidence>
<keyword evidence="3 8" id="KW-0067">ATP-binding</keyword>
<gene>
    <name evidence="11" type="ORF">MNOR_LOCUS3212</name>
</gene>
<dbReference type="PROSITE" id="PS51844">
    <property type="entry name" value="SH3_LIKE"/>
    <property type="match status" value="1"/>
</dbReference>
<dbReference type="FunFam" id="3.40.850.10:FF:000024">
    <property type="entry name" value="Myosin heavy chain, isoform J"/>
    <property type="match status" value="1"/>
</dbReference>
<comment type="caution">
    <text evidence="11">The sequence shown here is derived from an EMBL/GenBank/DDBJ whole genome shotgun (WGS) entry which is preliminary data.</text>
</comment>
<dbReference type="InterPro" id="IPR004009">
    <property type="entry name" value="SH3_Myosin"/>
</dbReference>
<evidence type="ECO:0000259" key="10">
    <source>
        <dbReference type="PROSITE" id="PS51844"/>
    </source>
</evidence>
<dbReference type="Gene3D" id="3.40.850.10">
    <property type="entry name" value="Kinesin motor domain"/>
    <property type="match status" value="1"/>
</dbReference>
<proteinExistence type="inferred from homology"/>
<comment type="caution">
    <text evidence="8">Lacks conserved residue(s) required for the propagation of feature annotation.</text>
</comment>
<dbReference type="InterPro" id="IPR008989">
    <property type="entry name" value="Myosin_S1_N"/>
</dbReference>
<dbReference type="GO" id="GO:0007015">
    <property type="term" value="P:actin filament organization"/>
    <property type="evidence" value="ECO:0007669"/>
    <property type="project" value="TreeGrafter"/>
</dbReference>
<evidence type="ECO:0000256" key="7">
    <source>
        <dbReference type="ARBA" id="ARBA00023203"/>
    </source>
</evidence>